<dbReference type="GeneID" id="18170924"/>
<feature type="compositionally biased region" description="Basic and acidic residues" evidence="1">
    <location>
        <begin position="120"/>
        <end position="133"/>
    </location>
</feature>
<reference evidence="2 3" key="1">
    <citation type="journal article" date="2011" name="Genome Biol.">
        <title>Genome sequence of the insect pathogenic fungus Cordyceps militaris, a valued traditional Chinese medicine.</title>
        <authorList>
            <person name="Zheng P."/>
            <person name="Xia Y."/>
            <person name="Xiao G."/>
            <person name="Xiong C."/>
            <person name="Hu X."/>
            <person name="Zhang S."/>
            <person name="Zheng H."/>
            <person name="Huang Y."/>
            <person name="Zhou Y."/>
            <person name="Wang S."/>
            <person name="Zhao G.P."/>
            <person name="Liu X."/>
            <person name="St Leger R.J."/>
            <person name="Wang C."/>
        </authorList>
    </citation>
    <scope>NUCLEOTIDE SEQUENCE [LARGE SCALE GENOMIC DNA]</scope>
    <source>
        <strain evidence="2 3">CM01</strain>
    </source>
</reference>
<protein>
    <submittedName>
        <fullName evidence="2">Uncharacterized protein</fullName>
    </submittedName>
</protein>
<feature type="region of interest" description="Disordered" evidence="1">
    <location>
        <begin position="86"/>
        <end position="133"/>
    </location>
</feature>
<organism evidence="2 3">
    <name type="scientific">Cordyceps militaris (strain CM01)</name>
    <name type="common">Caterpillar fungus</name>
    <dbReference type="NCBI Taxonomy" id="983644"/>
    <lineage>
        <taxon>Eukaryota</taxon>
        <taxon>Fungi</taxon>
        <taxon>Dikarya</taxon>
        <taxon>Ascomycota</taxon>
        <taxon>Pezizomycotina</taxon>
        <taxon>Sordariomycetes</taxon>
        <taxon>Hypocreomycetidae</taxon>
        <taxon>Hypocreales</taxon>
        <taxon>Cordycipitaceae</taxon>
        <taxon>Cordyceps</taxon>
    </lineage>
</organism>
<dbReference type="RefSeq" id="XP_006674118.1">
    <property type="nucleotide sequence ID" value="XM_006674055.1"/>
</dbReference>
<name>G3JSM7_CORMM</name>
<proteinExistence type="predicted"/>
<dbReference type="Proteomes" id="UP000001610">
    <property type="component" value="Unassembled WGS sequence"/>
</dbReference>
<dbReference type="InParanoid" id="G3JSM7"/>
<gene>
    <name evidence="2" type="ORF">CCM_08919</name>
</gene>
<dbReference type="VEuPathDB" id="FungiDB:CCM_08919"/>
<evidence type="ECO:0000313" key="2">
    <source>
        <dbReference type="EMBL" id="EGX88873.1"/>
    </source>
</evidence>
<dbReference type="HOGENOM" id="CLU_1906638_0_0_1"/>
<dbReference type="OMA" id="KTMKEMS"/>
<sequence length="133" mass="14147">MNTPAARQLLLRSVPRLAPRAVATRPQTRLVSTKDDLGGPGGQMPPPQKPAGPEAIRRNGPLYAGLGLIAIAAYAYLTQPREAEKAAGKAMAAGERAKAAGKRELQNTKEEMADGVQKMSGRDKDGQRGFRSE</sequence>
<accession>G3JSM7</accession>
<dbReference type="AlphaFoldDB" id="G3JSM7"/>
<dbReference type="OrthoDB" id="4869603at2759"/>
<feature type="compositionally biased region" description="Basic and acidic residues" evidence="1">
    <location>
        <begin position="95"/>
        <end position="112"/>
    </location>
</feature>
<keyword evidence="3" id="KW-1185">Reference proteome</keyword>
<dbReference type="eggNOG" id="ENOG502RA4Q">
    <property type="taxonomic scope" value="Eukaryota"/>
</dbReference>
<dbReference type="KEGG" id="cmt:CCM_08919"/>
<feature type="region of interest" description="Disordered" evidence="1">
    <location>
        <begin position="20"/>
        <end position="59"/>
    </location>
</feature>
<evidence type="ECO:0000313" key="3">
    <source>
        <dbReference type="Proteomes" id="UP000001610"/>
    </source>
</evidence>
<dbReference type="EMBL" id="JH126405">
    <property type="protein sequence ID" value="EGX88873.1"/>
    <property type="molecule type" value="Genomic_DNA"/>
</dbReference>
<evidence type="ECO:0000256" key="1">
    <source>
        <dbReference type="SAM" id="MobiDB-lite"/>
    </source>
</evidence>